<evidence type="ECO:0000313" key="2">
    <source>
        <dbReference type="Proteomes" id="UP000236745"/>
    </source>
</evidence>
<accession>A0A1H6C1U8</accession>
<protein>
    <submittedName>
        <fullName evidence="1">Uncharacterized protein</fullName>
    </submittedName>
</protein>
<dbReference type="AlphaFoldDB" id="A0A1H6C1U8"/>
<proteinExistence type="predicted"/>
<gene>
    <name evidence="1" type="ORF">SAMN05444390_10395</name>
</gene>
<dbReference type="EMBL" id="FNVQ01000003">
    <property type="protein sequence ID" value="SEG66931.1"/>
    <property type="molecule type" value="Genomic_DNA"/>
</dbReference>
<dbReference type="RefSeq" id="WP_104003957.1">
    <property type="nucleotide sequence ID" value="NZ_FNVQ01000003.1"/>
</dbReference>
<organism evidence="1 2">
    <name type="scientific">Marinobacterium lutimaris</name>
    <dbReference type="NCBI Taxonomy" id="568106"/>
    <lineage>
        <taxon>Bacteria</taxon>
        <taxon>Pseudomonadati</taxon>
        <taxon>Pseudomonadota</taxon>
        <taxon>Gammaproteobacteria</taxon>
        <taxon>Oceanospirillales</taxon>
        <taxon>Oceanospirillaceae</taxon>
        <taxon>Marinobacterium</taxon>
    </lineage>
</organism>
<dbReference type="Proteomes" id="UP000236745">
    <property type="component" value="Unassembled WGS sequence"/>
</dbReference>
<evidence type="ECO:0000313" key="1">
    <source>
        <dbReference type="EMBL" id="SEG66931.1"/>
    </source>
</evidence>
<name>A0A1H6C1U8_9GAMM</name>
<keyword evidence="2" id="KW-1185">Reference proteome</keyword>
<sequence>MLLKSYDEQSLLFNTNFLETTSSDGFAYRGELVIEEGEVADAQGRRKPPVSLLLGAVLLEQDEKLKLLVGLLNDLSLVEALLEKYGKDLADDMAAMIFTRNIGEPMLLETDGKQIVLMPLDEGIPWNEAIDELALEKSDFKGQSSGDKLVTLYKEMKGFKPRGADTVLLEEALNRTIEVKQSARGPV</sequence>
<dbReference type="OrthoDB" id="8479070at2"/>
<reference evidence="1 2" key="1">
    <citation type="submission" date="2016-10" db="EMBL/GenBank/DDBJ databases">
        <authorList>
            <person name="de Groot N.N."/>
        </authorList>
    </citation>
    <scope>NUCLEOTIDE SEQUENCE [LARGE SCALE GENOMIC DNA]</scope>
    <source>
        <strain evidence="1 2">DSM 22012</strain>
    </source>
</reference>